<dbReference type="SUPFAM" id="SSF47240">
    <property type="entry name" value="Ferritin-like"/>
    <property type="match status" value="1"/>
</dbReference>
<dbReference type="InterPro" id="IPR002177">
    <property type="entry name" value="DPS_DNA-bd"/>
</dbReference>
<sequence>MLNDKLNVLLANYAVEAHKIHNFHWYVSGPSFYNVHTDLDEVYGAMYDQLDEVAELILMNGGSPLGSMDSFLKNATLSEAAEGFKSPQEIFKAILADYEAIRTLAAEIKKDADAEDNFLVSAAMDEHIALLSKTIWMIKQSNK</sequence>
<protein>
    <submittedName>
        <fullName evidence="4">Ferritin Dps family protein</fullName>
    </submittedName>
</protein>
<dbReference type="OrthoDB" id="9797687at2"/>
<dbReference type="EMBL" id="CP001721">
    <property type="protein sequence ID" value="ACV50521.1"/>
    <property type="molecule type" value="Genomic_DNA"/>
</dbReference>
<dbReference type="AlphaFoldDB" id="C8W8T3"/>
<dbReference type="InterPro" id="IPR023188">
    <property type="entry name" value="DPS_DNA-bd_CS"/>
</dbReference>
<dbReference type="InterPro" id="IPR008331">
    <property type="entry name" value="Ferritin_DPS_dom"/>
</dbReference>
<keyword evidence="5" id="KW-1185">Reference proteome</keyword>
<dbReference type="eggNOG" id="COG0783">
    <property type="taxonomic scope" value="Bacteria"/>
</dbReference>
<dbReference type="Proteomes" id="UP000000960">
    <property type="component" value="Chromosome"/>
</dbReference>
<dbReference type="PRINTS" id="PR01346">
    <property type="entry name" value="HELNAPAPROT"/>
</dbReference>
<dbReference type="GO" id="GO:0016722">
    <property type="term" value="F:oxidoreductase activity, acting on metal ions"/>
    <property type="evidence" value="ECO:0007669"/>
    <property type="project" value="InterPro"/>
</dbReference>
<accession>C8W8T3</accession>
<comment type="similarity">
    <text evidence="1 2">Belongs to the Dps family.</text>
</comment>
<dbReference type="PIRSF" id="PIRSF005900">
    <property type="entry name" value="Dps"/>
    <property type="match status" value="1"/>
</dbReference>
<dbReference type="Pfam" id="PF00210">
    <property type="entry name" value="Ferritin"/>
    <property type="match status" value="1"/>
</dbReference>
<evidence type="ECO:0000256" key="1">
    <source>
        <dbReference type="ARBA" id="ARBA00009497"/>
    </source>
</evidence>
<feature type="domain" description="Ferritin/DPS" evidence="3">
    <location>
        <begin position="4"/>
        <end position="139"/>
    </location>
</feature>
<evidence type="ECO:0000259" key="3">
    <source>
        <dbReference type="Pfam" id="PF00210"/>
    </source>
</evidence>
<dbReference type="InterPro" id="IPR012347">
    <property type="entry name" value="Ferritin-like"/>
</dbReference>
<dbReference type="PANTHER" id="PTHR42932:SF1">
    <property type="entry name" value="GENERAL STRESS PROTEIN 20U"/>
    <property type="match status" value="1"/>
</dbReference>
<dbReference type="InterPro" id="IPR009078">
    <property type="entry name" value="Ferritin-like_SF"/>
</dbReference>
<evidence type="ECO:0000313" key="4">
    <source>
        <dbReference type="EMBL" id="ACV50521.1"/>
    </source>
</evidence>
<dbReference type="PANTHER" id="PTHR42932">
    <property type="entry name" value="GENERAL STRESS PROTEIN 20U"/>
    <property type="match status" value="1"/>
</dbReference>
<reference evidence="4 5" key="1">
    <citation type="journal article" date="2009" name="Stand. Genomic Sci.">
        <title>Complete genome sequence of Atopobium parvulum type strain (IPP 1246).</title>
        <authorList>
            <person name="Copeland A."/>
            <person name="Sikorski J."/>
            <person name="Lapidus A."/>
            <person name="Nolan M."/>
            <person name="Del Rio T.G."/>
            <person name="Lucas S."/>
            <person name="Chen F."/>
            <person name="Tice H."/>
            <person name="Pitluck S."/>
            <person name="Cheng J.F."/>
            <person name="Pukall R."/>
            <person name="Chertkov O."/>
            <person name="Brettin T."/>
            <person name="Han C."/>
            <person name="Detter J.C."/>
            <person name="Kuske C."/>
            <person name="Bruce D."/>
            <person name="Goodwin L."/>
            <person name="Ivanova N."/>
            <person name="Mavromatis K."/>
            <person name="Mikhailova N."/>
            <person name="Chen A."/>
            <person name="Palaniappan K."/>
            <person name="Chain P."/>
            <person name="Rohde M."/>
            <person name="Goker M."/>
            <person name="Bristow J."/>
            <person name="Eisen J.A."/>
            <person name="Markowitz V."/>
            <person name="Hugenholtz P."/>
            <person name="Kyrpides N.C."/>
            <person name="Klenk H.P."/>
            <person name="Detter J.C."/>
        </authorList>
    </citation>
    <scope>NUCLEOTIDE SEQUENCE [LARGE SCALE GENOMIC DNA]</scope>
    <source>
        <strain evidence="5">ATCC 33793 / DSM 20469 / CCUG 32760 / JCM 10300 / KCTC 3663 / VPI 0546 / 1246</strain>
    </source>
</reference>
<dbReference type="GO" id="GO:0008199">
    <property type="term" value="F:ferric iron binding"/>
    <property type="evidence" value="ECO:0007669"/>
    <property type="project" value="InterPro"/>
</dbReference>
<dbReference type="CDD" id="cd01043">
    <property type="entry name" value="DPS"/>
    <property type="match status" value="1"/>
</dbReference>
<name>C8W8T3_LANP1</name>
<organism evidence="4 5">
    <name type="scientific">Lancefieldella parvula (strain ATCC 33793 / DSM 20469 / CCUG 32760 / JCM 10300 / KCTC 3663 / VPI 0546 / 1246)</name>
    <name type="common">Atopobium parvulum</name>
    <dbReference type="NCBI Taxonomy" id="521095"/>
    <lineage>
        <taxon>Bacteria</taxon>
        <taxon>Bacillati</taxon>
        <taxon>Actinomycetota</taxon>
        <taxon>Coriobacteriia</taxon>
        <taxon>Coriobacteriales</taxon>
        <taxon>Atopobiaceae</taxon>
        <taxon>Lancefieldella</taxon>
    </lineage>
</organism>
<proteinExistence type="inferred from homology"/>
<gene>
    <name evidence="4" type="ordered locus">Apar_0085</name>
</gene>
<dbReference type="STRING" id="521095.Apar_0085"/>
<dbReference type="HOGENOM" id="CLU_098183_2_2_11"/>
<dbReference type="GeneID" id="84805627"/>
<dbReference type="KEGG" id="apv:Apar_0085"/>
<dbReference type="RefSeq" id="WP_012808181.1">
    <property type="nucleotide sequence ID" value="NC_013203.1"/>
</dbReference>
<dbReference type="PROSITE" id="PS00818">
    <property type="entry name" value="DPS_1"/>
    <property type="match status" value="1"/>
</dbReference>
<evidence type="ECO:0000313" key="5">
    <source>
        <dbReference type="Proteomes" id="UP000000960"/>
    </source>
</evidence>
<evidence type="ECO:0000256" key="2">
    <source>
        <dbReference type="RuleBase" id="RU003875"/>
    </source>
</evidence>
<dbReference type="Gene3D" id="1.20.1260.10">
    <property type="match status" value="1"/>
</dbReference>